<dbReference type="InterPro" id="IPR018978">
    <property type="entry name" value="SDO1/SBDS_central"/>
</dbReference>
<dbReference type="PANTHER" id="PTHR10927:SF1">
    <property type="entry name" value="RIBOSOME MATURATION PROTEIN SBDS"/>
    <property type="match status" value="1"/>
</dbReference>
<dbReference type="OrthoDB" id="10253092at2759"/>
<keyword evidence="3" id="KW-0812">Transmembrane</keyword>
<dbReference type="GO" id="GO:0042254">
    <property type="term" value="P:ribosome biogenesis"/>
    <property type="evidence" value="ECO:0007669"/>
    <property type="project" value="InterPro"/>
</dbReference>
<evidence type="ECO:0000256" key="2">
    <source>
        <dbReference type="SAM" id="MobiDB-lite"/>
    </source>
</evidence>
<dbReference type="InterPro" id="IPR037188">
    <property type="entry name" value="Sdo1/SBDS_central_sf"/>
</dbReference>
<dbReference type="Proteomes" id="UP000265515">
    <property type="component" value="Unassembled WGS sequence"/>
</dbReference>
<dbReference type="GO" id="GO:0008270">
    <property type="term" value="F:zinc ion binding"/>
    <property type="evidence" value="ECO:0007669"/>
    <property type="project" value="InterPro"/>
</dbReference>
<dbReference type="EMBL" id="BFEA01000056">
    <property type="protein sequence ID" value="GBG64972.1"/>
    <property type="molecule type" value="Genomic_DNA"/>
</dbReference>
<feature type="domain" description="C2H2-type" evidence="4">
    <location>
        <begin position="322"/>
        <end position="344"/>
    </location>
</feature>
<reference evidence="5 6" key="1">
    <citation type="journal article" date="2018" name="Cell">
        <title>The Chara Genome: Secondary Complexity and Implications for Plant Terrestrialization.</title>
        <authorList>
            <person name="Nishiyama T."/>
            <person name="Sakayama H."/>
            <person name="Vries J.D."/>
            <person name="Buschmann H."/>
            <person name="Saint-Marcoux D."/>
            <person name="Ullrich K.K."/>
            <person name="Haas F.B."/>
            <person name="Vanderstraeten L."/>
            <person name="Becker D."/>
            <person name="Lang D."/>
            <person name="Vosolsobe S."/>
            <person name="Rombauts S."/>
            <person name="Wilhelmsson P.K.I."/>
            <person name="Janitza P."/>
            <person name="Kern R."/>
            <person name="Heyl A."/>
            <person name="Rumpler F."/>
            <person name="Villalobos L.I.A.C."/>
            <person name="Clay J.M."/>
            <person name="Skokan R."/>
            <person name="Toyoda A."/>
            <person name="Suzuki Y."/>
            <person name="Kagoshima H."/>
            <person name="Schijlen E."/>
            <person name="Tajeshwar N."/>
            <person name="Catarino B."/>
            <person name="Hetherington A.J."/>
            <person name="Saltykova A."/>
            <person name="Bonnot C."/>
            <person name="Breuninger H."/>
            <person name="Symeonidi A."/>
            <person name="Radhakrishnan G.V."/>
            <person name="Van Nieuwerburgh F."/>
            <person name="Deforce D."/>
            <person name="Chang C."/>
            <person name="Karol K.G."/>
            <person name="Hedrich R."/>
            <person name="Ulvskov P."/>
            <person name="Glockner G."/>
            <person name="Delwiche C.F."/>
            <person name="Petrasek J."/>
            <person name="Van de Peer Y."/>
            <person name="Friml J."/>
            <person name="Beilby M."/>
            <person name="Dolan L."/>
            <person name="Kohara Y."/>
            <person name="Sugano S."/>
            <person name="Fujiyama A."/>
            <person name="Delaux P.-M."/>
            <person name="Quint M."/>
            <person name="TheiBen G."/>
            <person name="Hagemann M."/>
            <person name="Harholt J."/>
            <person name="Dunand C."/>
            <person name="Zachgo S."/>
            <person name="Langdale J."/>
            <person name="Maumus F."/>
            <person name="Straeten D.V.D."/>
            <person name="Gould S.B."/>
            <person name="Rensing S.A."/>
        </authorList>
    </citation>
    <scope>NUCLEOTIDE SEQUENCE [LARGE SCALE GENOMIC DNA]</scope>
    <source>
        <strain evidence="5 6">S276</strain>
    </source>
</reference>
<dbReference type="OMA" id="YRECDSF"/>
<dbReference type="Pfam" id="PF09377">
    <property type="entry name" value="SBDS_domain_II"/>
    <property type="match status" value="1"/>
</dbReference>
<gene>
    <name evidence="5" type="ORF">CBR_g48721</name>
</gene>
<dbReference type="Pfam" id="PF20268">
    <property type="entry name" value="SBDS_C"/>
    <property type="match status" value="1"/>
</dbReference>
<dbReference type="GO" id="GO:0000976">
    <property type="term" value="F:transcription cis-regulatory region binding"/>
    <property type="evidence" value="ECO:0007669"/>
    <property type="project" value="EnsemblPlants"/>
</dbReference>
<comment type="similarity">
    <text evidence="1">Belongs to the SDO1/SBDS family.</text>
</comment>
<dbReference type="InterPro" id="IPR036236">
    <property type="entry name" value="Znf_C2H2_sf"/>
</dbReference>
<proteinExistence type="inferred from homology"/>
<keyword evidence="3" id="KW-1133">Transmembrane helix</keyword>
<dbReference type="SUPFAM" id="SSF57667">
    <property type="entry name" value="beta-beta-alpha zinc fingers"/>
    <property type="match status" value="1"/>
</dbReference>
<name>A0A388K4I2_CHABU</name>
<dbReference type="AlphaFoldDB" id="A0A388K4I2"/>
<dbReference type="InterPro" id="IPR039100">
    <property type="entry name" value="Sdo1/SBDS-like"/>
</dbReference>
<accession>A0A388K4I2</accession>
<organism evidence="5 6">
    <name type="scientific">Chara braunii</name>
    <name type="common">Braun's stonewort</name>
    <dbReference type="NCBI Taxonomy" id="69332"/>
    <lineage>
        <taxon>Eukaryota</taxon>
        <taxon>Viridiplantae</taxon>
        <taxon>Streptophyta</taxon>
        <taxon>Charophyceae</taxon>
        <taxon>Charales</taxon>
        <taxon>Characeae</taxon>
        <taxon>Chara</taxon>
    </lineage>
</organism>
<evidence type="ECO:0000313" key="6">
    <source>
        <dbReference type="Proteomes" id="UP000265515"/>
    </source>
</evidence>
<dbReference type="SUPFAM" id="SSF109728">
    <property type="entry name" value="Hypothetical protein AF0491, middle domain"/>
    <property type="match status" value="1"/>
</dbReference>
<dbReference type="InterPro" id="IPR046928">
    <property type="entry name" value="SDO1/SBDS_C"/>
</dbReference>
<sequence>MSGSWLCRLCQLCRVVGYVGYVSFVGYGGMLAMVPCRLCRVVGYVSYVSLPAMVLCRILEKGELQISDKEREAKYASQFRDVANIVMEKTINPETQRPYTIGMIERFMREVHFAIDLNHSAKQQALDLIRLLEKRFPIARARMKLTLTTSEKEHMKVVDKLQAWGALIEKEERTGGQCVWVFQIDPGTFRACDAFCKECNGRLGVVSMAVQKEGVVGLEESEDFPSKKPAAQARLQGDPAAALDDRSIGKTIGSSREGLHEGPGGVAQLMGEGEAGAELAALRLSGHSSPAPQERKGSGGAAAGAAAAAAAGGGGGGRQVKCSTCAIQLSSASEYRDHCKSEWHRHNLKRKVKGLPPLSVEDCETDTDIVDEKNDLEEYCR</sequence>
<protein>
    <recommendedName>
        <fullName evidence="4">C2H2-type domain-containing protein</fullName>
    </recommendedName>
</protein>
<evidence type="ECO:0000259" key="4">
    <source>
        <dbReference type="PROSITE" id="PS00028"/>
    </source>
</evidence>
<dbReference type="Gramene" id="GBG64972">
    <property type="protein sequence ID" value="GBG64972"/>
    <property type="gene ID" value="CBR_g48721"/>
</dbReference>
<dbReference type="Gene3D" id="3.30.70.240">
    <property type="match status" value="1"/>
</dbReference>
<evidence type="ECO:0000256" key="3">
    <source>
        <dbReference type="SAM" id="Phobius"/>
    </source>
</evidence>
<feature type="transmembrane region" description="Helical" evidence="3">
    <location>
        <begin position="12"/>
        <end position="35"/>
    </location>
</feature>
<feature type="region of interest" description="Disordered" evidence="2">
    <location>
        <begin position="246"/>
        <end position="267"/>
    </location>
</feature>
<evidence type="ECO:0000313" key="5">
    <source>
        <dbReference type="EMBL" id="GBG64972.1"/>
    </source>
</evidence>
<keyword evidence="6" id="KW-1185">Reference proteome</keyword>
<dbReference type="InterPro" id="IPR003604">
    <property type="entry name" value="Matrin/U1-like-C_Znf_C2H2"/>
</dbReference>
<dbReference type="PANTHER" id="PTHR10927">
    <property type="entry name" value="RIBOSOME MATURATION PROTEIN SBDS"/>
    <property type="match status" value="1"/>
</dbReference>
<dbReference type="InterPro" id="IPR013087">
    <property type="entry name" value="Znf_C2H2_type"/>
</dbReference>
<keyword evidence="3" id="KW-0472">Membrane</keyword>
<evidence type="ECO:0000256" key="1">
    <source>
        <dbReference type="ARBA" id="ARBA00007433"/>
    </source>
</evidence>
<dbReference type="STRING" id="69332.A0A388K4I2"/>
<dbReference type="SMART" id="SM00451">
    <property type="entry name" value="ZnF_U1"/>
    <property type="match status" value="1"/>
</dbReference>
<dbReference type="Gene3D" id="1.10.10.900">
    <property type="entry name" value="SBDS protein C-terminal domain, subdomain 1"/>
    <property type="match status" value="1"/>
</dbReference>
<comment type="caution">
    <text evidence="5">The sequence shown here is derived from an EMBL/GenBank/DDBJ whole genome shotgun (WGS) entry which is preliminary data.</text>
</comment>
<dbReference type="PROSITE" id="PS00028">
    <property type="entry name" value="ZINC_FINGER_C2H2_1"/>
    <property type="match status" value="1"/>
</dbReference>